<feature type="domain" description="Ribonucleotide reductase large subunit" evidence="5">
    <location>
        <begin position="490"/>
        <end position="512"/>
    </location>
</feature>
<dbReference type="SUPFAM" id="SSF48168">
    <property type="entry name" value="R1 subunit of ribonucleotide reductase, N-terminal domain"/>
    <property type="match status" value="1"/>
</dbReference>
<dbReference type="EMBL" id="JARKIB010000197">
    <property type="protein sequence ID" value="KAJ7725028.1"/>
    <property type="molecule type" value="Genomic_DNA"/>
</dbReference>
<evidence type="ECO:0000256" key="2">
    <source>
        <dbReference type="ARBA" id="ARBA00023116"/>
    </source>
</evidence>
<dbReference type="PRINTS" id="PR01183">
    <property type="entry name" value="RIBORDTASEM1"/>
</dbReference>
<evidence type="ECO:0000259" key="5">
    <source>
        <dbReference type="PROSITE" id="PS00089"/>
    </source>
</evidence>
<comment type="caution">
    <text evidence="6">The sequence shown here is derived from an EMBL/GenBank/DDBJ whole genome shotgun (WGS) entry which is preliminary data.</text>
</comment>
<protein>
    <submittedName>
        <fullName evidence="6">Ribonucleotide reductase</fullName>
    </submittedName>
</protein>
<evidence type="ECO:0000313" key="7">
    <source>
        <dbReference type="Proteomes" id="UP001215598"/>
    </source>
</evidence>
<evidence type="ECO:0000256" key="3">
    <source>
        <dbReference type="ARBA" id="ARBA00024942"/>
    </source>
</evidence>
<keyword evidence="2" id="KW-0215">Deoxyribonucleotide synthesis</keyword>
<dbReference type="GO" id="GO:0005524">
    <property type="term" value="F:ATP binding"/>
    <property type="evidence" value="ECO:0007669"/>
    <property type="project" value="TreeGrafter"/>
</dbReference>
<dbReference type="InterPro" id="IPR039718">
    <property type="entry name" value="Rrm1"/>
</dbReference>
<organism evidence="6 7">
    <name type="scientific">Mycena metata</name>
    <dbReference type="NCBI Taxonomy" id="1033252"/>
    <lineage>
        <taxon>Eukaryota</taxon>
        <taxon>Fungi</taxon>
        <taxon>Dikarya</taxon>
        <taxon>Basidiomycota</taxon>
        <taxon>Agaricomycotina</taxon>
        <taxon>Agaricomycetes</taxon>
        <taxon>Agaricomycetidae</taxon>
        <taxon>Agaricales</taxon>
        <taxon>Marasmiineae</taxon>
        <taxon>Mycenaceae</taxon>
        <taxon>Mycena</taxon>
    </lineage>
</organism>
<dbReference type="GO" id="GO:0005971">
    <property type="term" value="C:ribonucleoside-diphosphate reductase complex"/>
    <property type="evidence" value="ECO:0007669"/>
    <property type="project" value="TreeGrafter"/>
</dbReference>
<dbReference type="Gene3D" id="3.20.70.20">
    <property type="match status" value="1"/>
</dbReference>
<evidence type="ECO:0000256" key="1">
    <source>
        <dbReference type="ARBA" id="ARBA00010406"/>
    </source>
</evidence>
<dbReference type="PROSITE" id="PS00089">
    <property type="entry name" value="RIBORED_LARGE"/>
    <property type="match status" value="1"/>
</dbReference>
<sequence length="685" mass="77311">MHKSIQPTFSDAVKDLQEDNRPINEDYSDAVEQYYTTMDPAIVHLRDFDHTYDAIRYIQSRFLRRIDGRFTERIQHLYMRIAAALHLTDVPKVLATYELLSRRLITMDPCVSLLAGTDEKVLSSQFSINVSNCTVPEMYNAVAKCVFAVRKGASVAIAAQGVPCSGRNPVCDHRESDIGLWALMSFMDTAFTFTRSHGDKRTDPANVAVEVWHIDVRSIIDFNNIHQHDLVDQRNLTVTLCLPDIFMGRVEDNGEWALFCPKNVPDLLNTSGSYFDDAYHRYELSAIPRIKVRAKELWHTILRSIILTGGPYLIFKDSMNGKSNLPEASPSCQSMLRTGMVDVLGEDAELFPRNYASLTLPLFMTRDREFDFADLHQATKETVYALNKVLDISEDHLSTIFDRNKDFRSIAIGVNGLADLFTAMRMPYESLEAADLNINIAETMYHAALEASNELAAIHGPYKAFRHSPMAHGIMQFDFWETTPSDRYDWKSLCDKIHTTGVRNASLISIGPGDDGEVPSGFTTSTNPLPSNLLDGHIPCPWLVEDLTKLGLWNDEIRREITTAKGSIQGIRIIPADIKAIYRTAWEIDPQCIAKMAVDRAPFICNTQSITFHLHNPNVDVLDELMRRMWSSGLKTGIHTLHSRFPDQAGSRSSLDEDTDREMSYEEVDTDSTLHDFATANVLLA</sequence>
<dbReference type="Pfam" id="PF02867">
    <property type="entry name" value="Ribonuc_red_lgC"/>
    <property type="match status" value="1"/>
</dbReference>
<dbReference type="GO" id="GO:0009263">
    <property type="term" value="P:deoxyribonucleotide biosynthetic process"/>
    <property type="evidence" value="ECO:0007669"/>
    <property type="project" value="UniProtKB-KW"/>
</dbReference>
<dbReference type="SUPFAM" id="SSF51998">
    <property type="entry name" value="PFL-like glycyl radical enzymes"/>
    <property type="match status" value="1"/>
</dbReference>
<dbReference type="PANTHER" id="PTHR11573">
    <property type="entry name" value="RIBONUCLEOSIDE-DIPHOSPHATE REDUCTASE LARGE CHAIN"/>
    <property type="match status" value="1"/>
</dbReference>
<dbReference type="AlphaFoldDB" id="A0AAD7HQ94"/>
<comment type="similarity">
    <text evidence="1">Belongs to the ribonucleoside diphosphate reductase large chain family.</text>
</comment>
<dbReference type="Proteomes" id="UP001215598">
    <property type="component" value="Unassembled WGS sequence"/>
</dbReference>
<evidence type="ECO:0000256" key="4">
    <source>
        <dbReference type="SAM" id="MobiDB-lite"/>
    </source>
</evidence>
<accession>A0AAD7HQ94</accession>
<dbReference type="InterPro" id="IPR000788">
    <property type="entry name" value="RNR_lg_C"/>
</dbReference>
<reference evidence="6" key="1">
    <citation type="submission" date="2023-03" db="EMBL/GenBank/DDBJ databases">
        <title>Massive genome expansion in bonnet fungi (Mycena s.s.) driven by repeated elements and novel gene families across ecological guilds.</title>
        <authorList>
            <consortium name="Lawrence Berkeley National Laboratory"/>
            <person name="Harder C.B."/>
            <person name="Miyauchi S."/>
            <person name="Viragh M."/>
            <person name="Kuo A."/>
            <person name="Thoen E."/>
            <person name="Andreopoulos B."/>
            <person name="Lu D."/>
            <person name="Skrede I."/>
            <person name="Drula E."/>
            <person name="Henrissat B."/>
            <person name="Morin E."/>
            <person name="Kohler A."/>
            <person name="Barry K."/>
            <person name="LaButti K."/>
            <person name="Morin E."/>
            <person name="Salamov A."/>
            <person name="Lipzen A."/>
            <person name="Mereny Z."/>
            <person name="Hegedus B."/>
            <person name="Baldrian P."/>
            <person name="Stursova M."/>
            <person name="Weitz H."/>
            <person name="Taylor A."/>
            <person name="Grigoriev I.V."/>
            <person name="Nagy L.G."/>
            <person name="Martin F."/>
            <person name="Kauserud H."/>
        </authorList>
    </citation>
    <scope>NUCLEOTIDE SEQUENCE</scope>
    <source>
        <strain evidence="6">CBHHK182m</strain>
    </source>
</reference>
<feature type="compositionally biased region" description="Acidic residues" evidence="4">
    <location>
        <begin position="656"/>
        <end position="667"/>
    </location>
</feature>
<feature type="region of interest" description="Disordered" evidence="4">
    <location>
        <begin position="645"/>
        <end position="667"/>
    </location>
</feature>
<dbReference type="InterPro" id="IPR008926">
    <property type="entry name" value="RNR_R1-su_N"/>
</dbReference>
<gene>
    <name evidence="6" type="ORF">B0H16DRAFT_1736326</name>
</gene>
<keyword evidence="7" id="KW-1185">Reference proteome</keyword>
<dbReference type="PANTHER" id="PTHR11573:SF6">
    <property type="entry name" value="RIBONUCLEOSIDE-DIPHOSPHATE REDUCTASE LARGE SUBUNIT"/>
    <property type="match status" value="1"/>
</dbReference>
<proteinExistence type="inferred from homology"/>
<dbReference type="InterPro" id="IPR013346">
    <property type="entry name" value="NrdE_NrdA_C"/>
</dbReference>
<comment type="function">
    <text evidence="3">Provides the precursors necessary for DNA synthesis. Catalyzes the biosynthesis of deoxyribonucleotides from the corresponding ribonucleotides.</text>
</comment>
<evidence type="ECO:0000313" key="6">
    <source>
        <dbReference type="EMBL" id="KAJ7725028.1"/>
    </source>
</evidence>
<dbReference type="GO" id="GO:0004748">
    <property type="term" value="F:ribonucleoside-diphosphate reductase activity, thioredoxin disulfide as acceptor"/>
    <property type="evidence" value="ECO:0007669"/>
    <property type="project" value="TreeGrafter"/>
</dbReference>
<name>A0AAD7HQ94_9AGAR</name>